<dbReference type="EMBL" id="QZFV01000084">
    <property type="protein sequence ID" value="RJQ84757.1"/>
    <property type="molecule type" value="Genomic_DNA"/>
</dbReference>
<dbReference type="OrthoDB" id="9990880at2"/>
<sequence>MRSPGDRTWMTWQEAYCEAVAHDARAALRGYIVLTVVLAGLVVLVPSPWTALPAGAAGVWVAVRALRWSRLLFLARAGRLYPPR</sequence>
<dbReference type="RefSeq" id="WP_120024137.1">
    <property type="nucleotide sequence ID" value="NZ_QZFV01000084.1"/>
</dbReference>
<keyword evidence="1" id="KW-0472">Membrane</keyword>
<comment type="caution">
    <text evidence="2">The sequence shown here is derived from an EMBL/GenBank/DDBJ whole genome shotgun (WGS) entry which is preliminary data.</text>
</comment>
<evidence type="ECO:0000313" key="3">
    <source>
        <dbReference type="Proteomes" id="UP000285112"/>
    </source>
</evidence>
<dbReference type="AlphaFoldDB" id="A0A419I3J3"/>
<evidence type="ECO:0000256" key="1">
    <source>
        <dbReference type="SAM" id="Phobius"/>
    </source>
</evidence>
<gene>
    <name evidence="2" type="ORF">D5S19_15950</name>
</gene>
<reference evidence="2 3" key="1">
    <citation type="submission" date="2018-09" db="EMBL/GenBank/DDBJ databases">
        <title>YIM PH 21725 draft genome.</title>
        <authorList>
            <person name="Miao C."/>
        </authorList>
    </citation>
    <scope>NUCLEOTIDE SEQUENCE [LARGE SCALE GENOMIC DNA]</scope>
    <source>
        <strain evidence="3">YIM PH21725</strain>
    </source>
</reference>
<accession>A0A419I3J3</accession>
<keyword evidence="3" id="KW-1185">Reference proteome</keyword>
<keyword evidence="1" id="KW-0812">Transmembrane</keyword>
<organism evidence="2 3">
    <name type="scientific">Amycolatopsis panacis</name>
    <dbReference type="NCBI Taxonomy" id="2340917"/>
    <lineage>
        <taxon>Bacteria</taxon>
        <taxon>Bacillati</taxon>
        <taxon>Actinomycetota</taxon>
        <taxon>Actinomycetes</taxon>
        <taxon>Pseudonocardiales</taxon>
        <taxon>Pseudonocardiaceae</taxon>
        <taxon>Amycolatopsis</taxon>
    </lineage>
</organism>
<keyword evidence="1" id="KW-1133">Transmembrane helix</keyword>
<proteinExistence type="predicted"/>
<evidence type="ECO:0000313" key="2">
    <source>
        <dbReference type="EMBL" id="RJQ84757.1"/>
    </source>
</evidence>
<dbReference type="Proteomes" id="UP000285112">
    <property type="component" value="Unassembled WGS sequence"/>
</dbReference>
<feature type="transmembrane region" description="Helical" evidence="1">
    <location>
        <begin position="31"/>
        <end position="51"/>
    </location>
</feature>
<protein>
    <submittedName>
        <fullName evidence="2">Uncharacterized protein</fullName>
    </submittedName>
</protein>
<name>A0A419I3J3_9PSEU</name>